<dbReference type="InterPro" id="IPR041872">
    <property type="entry name" value="Anticodon_Met"/>
</dbReference>
<dbReference type="InterPro" id="IPR029038">
    <property type="entry name" value="MetRS_Zn"/>
</dbReference>
<dbReference type="NCBIfam" id="NF001100">
    <property type="entry name" value="PRK00133.1"/>
    <property type="match status" value="1"/>
</dbReference>
<evidence type="ECO:0000256" key="8">
    <source>
        <dbReference type="ARBA" id="ARBA00023146"/>
    </source>
</evidence>
<dbReference type="PRINTS" id="PR01041">
    <property type="entry name" value="TRNASYNTHMET"/>
</dbReference>
<dbReference type="Pfam" id="PF19303">
    <property type="entry name" value="Anticodon_3"/>
    <property type="match status" value="1"/>
</dbReference>
<dbReference type="CDD" id="cd07957">
    <property type="entry name" value="Anticodon_Ia_Met"/>
    <property type="match status" value="1"/>
</dbReference>
<dbReference type="GO" id="GO:0016874">
    <property type="term" value="F:ligase activity"/>
    <property type="evidence" value="ECO:0007669"/>
    <property type="project" value="UniProtKB-KW"/>
</dbReference>
<evidence type="ECO:0000259" key="13">
    <source>
        <dbReference type="Pfam" id="PF19303"/>
    </source>
</evidence>
<evidence type="ECO:0000313" key="14">
    <source>
        <dbReference type="EMBL" id="KAG9508624.1"/>
    </source>
</evidence>
<proteinExistence type="inferred from homology"/>
<evidence type="ECO:0000256" key="11">
    <source>
        <dbReference type="RuleBase" id="RU363039"/>
    </source>
</evidence>
<dbReference type="SUPFAM" id="SSF47323">
    <property type="entry name" value="Anticodon-binding domain of a subclass of class I aminoacyl-tRNA synthetases"/>
    <property type="match status" value="1"/>
</dbReference>
<dbReference type="InterPro" id="IPR001412">
    <property type="entry name" value="aa-tRNA-synth_I_CS"/>
</dbReference>
<dbReference type="CDD" id="cd00814">
    <property type="entry name" value="MetRS_core"/>
    <property type="match status" value="1"/>
</dbReference>
<dbReference type="Pfam" id="PF09334">
    <property type="entry name" value="tRNA-synt_1g"/>
    <property type="match status" value="1"/>
</dbReference>
<keyword evidence="7 11" id="KW-0648">Protein biosynthesis</keyword>
<keyword evidence="6 11" id="KW-0067">ATP-binding</keyword>
<evidence type="ECO:0000313" key="15">
    <source>
        <dbReference type="Proteomes" id="UP000825002"/>
    </source>
</evidence>
<evidence type="ECO:0000256" key="6">
    <source>
        <dbReference type="ARBA" id="ARBA00022840"/>
    </source>
</evidence>
<organism evidence="14 15">
    <name type="scientific">Fragariocoptes setiger</name>
    <dbReference type="NCBI Taxonomy" id="1670756"/>
    <lineage>
        <taxon>Eukaryota</taxon>
        <taxon>Metazoa</taxon>
        <taxon>Ecdysozoa</taxon>
        <taxon>Arthropoda</taxon>
        <taxon>Chelicerata</taxon>
        <taxon>Arachnida</taxon>
        <taxon>Acari</taxon>
        <taxon>Acariformes</taxon>
        <taxon>Trombidiformes</taxon>
        <taxon>Prostigmata</taxon>
        <taxon>Eupodina</taxon>
        <taxon>Eriophyoidea</taxon>
        <taxon>Phytoptidae</taxon>
        <taxon>Fragariocoptes</taxon>
    </lineage>
</organism>
<dbReference type="Gene3D" id="3.40.50.620">
    <property type="entry name" value="HUPs"/>
    <property type="match status" value="1"/>
</dbReference>
<comment type="catalytic activity">
    <reaction evidence="10">
        <text>tRNA(Met) + L-methionine + ATP = L-methionyl-tRNA(Met) + AMP + diphosphate</text>
        <dbReference type="Rhea" id="RHEA:13481"/>
        <dbReference type="Rhea" id="RHEA-COMP:9667"/>
        <dbReference type="Rhea" id="RHEA-COMP:9698"/>
        <dbReference type="ChEBI" id="CHEBI:30616"/>
        <dbReference type="ChEBI" id="CHEBI:33019"/>
        <dbReference type="ChEBI" id="CHEBI:57844"/>
        <dbReference type="ChEBI" id="CHEBI:78442"/>
        <dbReference type="ChEBI" id="CHEBI:78530"/>
        <dbReference type="ChEBI" id="CHEBI:456215"/>
        <dbReference type="EC" id="6.1.1.10"/>
    </reaction>
</comment>
<feature type="domain" description="Methionyl-tRNA synthetase anticodon-binding" evidence="13">
    <location>
        <begin position="453"/>
        <end position="602"/>
    </location>
</feature>
<evidence type="ECO:0000259" key="12">
    <source>
        <dbReference type="Pfam" id="PF09334"/>
    </source>
</evidence>
<keyword evidence="15" id="KW-1185">Reference proteome</keyword>
<evidence type="ECO:0000256" key="9">
    <source>
        <dbReference type="ARBA" id="ARBA00030904"/>
    </source>
</evidence>
<dbReference type="Gene3D" id="2.20.28.20">
    <property type="entry name" value="Methionyl-tRNA synthetase, Zn-domain"/>
    <property type="match status" value="1"/>
</dbReference>
<dbReference type="SUPFAM" id="SSF52374">
    <property type="entry name" value="Nucleotidylyl transferase"/>
    <property type="match status" value="1"/>
</dbReference>
<feature type="domain" description="Methionyl/Leucyl tRNA synthetase" evidence="12">
    <location>
        <begin position="22"/>
        <end position="435"/>
    </location>
</feature>
<dbReference type="InterPro" id="IPR023458">
    <property type="entry name" value="Met-tRNA_ligase_1"/>
</dbReference>
<comment type="caution">
    <text evidence="14">The sequence shown here is derived from an EMBL/GenBank/DDBJ whole genome shotgun (WGS) entry which is preliminary data.</text>
</comment>
<evidence type="ECO:0000256" key="4">
    <source>
        <dbReference type="ARBA" id="ARBA00022598"/>
    </source>
</evidence>
<protein>
    <recommendedName>
        <fullName evidence="3">methionine--tRNA ligase</fullName>
        <ecNumber evidence="3">6.1.1.10</ecNumber>
    </recommendedName>
    <alternativeName>
        <fullName evidence="9">Methionyl-tRNA synthetase</fullName>
    </alternativeName>
</protein>
<dbReference type="PANTHER" id="PTHR45765">
    <property type="entry name" value="METHIONINE--TRNA LIGASE"/>
    <property type="match status" value="1"/>
</dbReference>
<dbReference type="EC" id="6.1.1.10" evidence="3"/>
<evidence type="ECO:0000256" key="1">
    <source>
        <dbReference type="ARBA" id="ARBA00004496"/>
    </source>
</evidence>
<dbReference type="EMBL" id="JAIFTH010001223">
    <property type="protein sequence ID" value="KAG9508624.1"/>
    <property type="molecule type" value="Genomic_DNA"/>
</dbReference>
<accession>A0ABQ7S5C7</accession>
<reference evidence="14 15" key="1">
    <citation type="submission" date="2020-10" db="EMBL/GenBank/DDBJ databases">
        <authorList>
            <person name="Klimov P.B."/>
            <person name="Dyachkov S.M."/>
            <person name="Chetverikov P.E."/>
        </authorList>
    </citation>
    <scope>NUCLEOTIDE SEQUENCE [LARGE SCALE GENOMIC DNA]</scope>
    <source>
        <strain evidence="14">BMOC 18-1129-001#AD2665</strain>
        <tissue evidence="14">Entire mites</tissue>
    </source>
</reference>
<dbReference type="SUPFAM" id="SSF57770">
    <property type="entry name" value="Methionyl-tRNA synthetase (MetRS), Zn-domain"/>
    <property type="match status" value="1"/>
</dbReference>
<evidence type="ECO:0000256" key="2">
    <source>
        <dbReference type="ARBA" id="ARBA00005594"/>
    </source>
</evidence>
<dbReference type="InterPro" id="IPR009080">
    <property type="entry name" value="tRNAsynth_Ia_anticodon-bd"/>
</dbReference>
<evidence type="ECO:0000256" key="7">
    <source>
        <dbReference type="ARBA" id="ARBA00022917"/>
    </source>
</evidence>
<dbReference type="PANTHER" id="PTHR45765:SF1">
    <property type="entry name" value="METHIONINE--TRNA LIGASE, CYTOPLASMIC"/>
    <property type="match status" value="1"/>
</dbReference>
<gene>
    <name evidence="14" type="primary">MARS</name>
    <name evidence="14" type="ORF">GZH46_02874</name>
</gene>
<dbReference type="Proteomes" id="UP000825002">
    <property type="component" value="Unassembled WGS sequence"/>
</dbReference>
<comment type="subcellular location">
    <subcellularLocation>
        <location evidence="1">Cytoplasm</location>
    </subcellularLocation>
</comment>
<dbReference type="Gene3D" id="1.10.730.10">
    <property type="entry name" value="Isoleucyl-tRNA Synthetase, Domain 1"/>
    <property type="match status" value="1"/>
</dbReference>
<dbReference type="HAMAP" id="MF_00098">
    <property type="entry name" value="Met_tRNA_synth_type1"/>
    <property type="match status" value="1"/>
</dbReference>
<sequence>MTDAEQNGDLDNRAPRQGKRNILITSALPYVNNIPHLGNIVGSVLSGDVFARYCRLRDYQVLYVGGTDEYGTATETKALEENCTPQEICDKYHKLHASVYEWFKLSFDYFGRTTTEKQTELTQKIFTQLNANGYIKPKTTDQLFCEHCARFLADRFVNGTCPFCQYEDARGDQCEKCGKPMMDARDLKRPKCKLCKNEPVVKSSEHMFFHLDMIEPKLKQWFESISNRSAPPASLEGDSNEANHTLTNKDTHWTMVAKSITAGWFKEGLKPRPITRDLKWGTKVPLPGYENKVFYVWFDAPIGYLSMTANYTPHWKKWWQNEDVELFQFLGKDNVPFHSIMFPATLMATGEPWKLVDHICAVEYLNYENGKFSKSRSYGVFGSDVQETGIPADIWRFYLMYIRPESQDSSFCWDDFREKVNSELLNNLGNFINRSLTFVYKNFDATLKIFEPNDDDQKYMNEVGKHLVEYIERLERVQLRDGLKPILAIGRAGNLLIQANKPWVLIKGTPEDQARAQTVLYLACNTVALVALLLAPYMPQVSDTIRTQLCMSTDKLVDVDTSSKSNTFVPLLPIGHKIGNPSPLFTKIEADQVKTLKAKFSSM</sequence>
<evidence type="ECO:0000256" key="5">
    <source>
        <dbReference type="ARBA" id="ARBA00022741"/>
    </source>
</evidence>
<dbReference type="InterPro" id="IPR033911">
    <property type="entry name" value="MetRS_core"/>
</dbReference>
<keyword evidence="5 11" id="KW-0547">Nucleotide-binding</keyword>
<dbReference type="InterPro" id="IPR015413">
    <property type="entry name" value="Methionyl/Leucyl_tRNA_Synth"/>
</dbReference>
<dbReference type="InterPro" id="IPR014729">
    <property type="entry name" value="Rossmann-like_a/b/a_fold"/>
</dbReference>
<evidence type="ECO:0000256" key="10">
    <source>
        <dbReference type="ARBA" id="ARBA00047364"/>
    </source>
</evidence>
<comment type="similarity">
    <text evidence="2 11">Belongs to the class-I aminoacyl-tRNA synthetase family.</text>
</comment>
<dbReference type="PROSITE" id="PS00178">
    <property type="entry name" value="AA_TRNA_LIGASE_I"/>
    <property type="match status" value="1"/>
</dbReference>
<evidence type="ECO:0000256" key="3">
    <source>
        <dbReference type="ARBA" id="ARBA00012838"/>
    </source>
</evidence>
<keyword evidence="4 11" id="KW-0436">Ligase</keyword>
<keyword evidence="8 11" id="KW-0030">Aminoacyl-tRNA synthetase</keyword>
<name>A0ABQ7S5C7_9ACAR</name>
<feature type="non-terminal residue" evidence="14">
    <location>
        <position position="1"/>
    </location>
</feature>